<evidence type="ECO:0000313" key="6">
    <source>
        <dbReference type="EMBL" id="MCF1713347.1"/>
    </source>
</evidence>
<dbReference type="EMBL" id="JAKEVY010000001">
    <property type="protein sequence ID" value="MCF1713347.1"/>
    <property type="molecule type" value="Genomic_DNA"/>
</dbReference>
<comment type="similarity">
    <text evidence="5">Belongs to the 4-toluene sulfonate uptake permease (TSUP) (TC 2.A.102) family.</text>
</comment>
<reference evidence="6 7" key="1">
    <citation type="submission" date="2022-01" db="EMBL/GenBank/DDBJ databases">
        <title>Flavihumibacter sp. nov., isolated from sediment of a river.</title>
        <authorList>
            <person name="Liu H."/>
        </authorList>
    </citation>
    <scope>NUCLEOTIDE SEQUENCE [LARGE SCALE GENOMIC DNA]</scope>
    <source>
        <strain evidence="6 7">RY-1</strain>
    </source>
</reference>
<sequence length="139" mass="14922">MPASELILIIGIGLLAGVLSGLVGIGGGIVLVPALVYFLKYSQHQAQGTSLGVLMLPVVFLGFYQYYKYAQAQGTPIDLKVVGLLAVGFILGGLLGGKIATRIDGELMKKIFAVLMLYSAVKLLHWDQVVLRWIKSVFS</sequence>
<accession>A0ABS9BE34</accession>
<proteinExistence type="inferred from homology"/>
<feature type="transmembrane region" description="Helical" evidence="5">
    <location>
        <begin position="51"/>
        <end position="67"/>
    </location>
</feature>
<evidence type="ECO:0000313" key="7">
    <source>
        <dbReference type="Proteomes" id="UP001200145"/>
    </source>
</evidence>
<evidence type="ECO:0000256" key="1">
    <source>
        <dbReference type="ARBA" id="ARBA00004141"/>
    </source>
</evidence>
<keyword evidence="5" id="KW-1003">Cell membrane</keyword>
<keyword evidence="3 5" id="KW-1133">Transmembrane helix</keyword>
<organism evidence="6 7">
    <name type="scientific">Flavihumibacter fluminis</name>
    <dbReference type="NCBI Taxonomy" id="2909236"/>
    <lineage>
        <taxon>Bacteria</taxon>
        <taxon>Pseudomonadati</taxon>
        <taxon>Bacteroidota</taxon>
        <taxon>Chitinophagia</taxon>
        <taxon>Chitinophagales</taxon>
        <taxon>Chitinophagaceae</taxon>
        <taxon>Flavihumibacter</taxon>
    </lineage>
</organism>
<dbReference type="Pfam" id="PF01925">
    <property type="entry name" value="TauE"/>
    <property type="match status" value="1"/>
</dbReference>
<evidence type="ECO:0000256" key="3">
    <source>
        <dbReference type="ARBA" id="ARBA00022989"/>
    </source>
</evidence>
<dbReference type="PANTHER" id="PTHR43701">
    <property type="entry name" value="MEMBRANE TRANSPORTER PROTEIN MJ0441-RELATED"/>
    <property type="match status" value="1"/>
</dbReference>
<dbReference type="InterPro" id="IPR002781">
    <property type="entry name" value="TM_pro_TauE-like"/>
</dbReference>
<evidence type="ECO:0000256" key="5">
    <source>
        <dbReference type="RuleBase" id="RU363041"/>
    </source>
</evidence>
<keyword evidence="7" id="KW-1185">Reference proteome</keyword>
<dbReference type="InterPro" id="IPR051598">
    <property type="entry name" value="TSUP/Inactive_protease-like"/>
</dbReference>
<gene>
    <name evidence="6" type="ORF">L0U88_01740</name>
</gene>
<comment type="subcellular location">
    <subcellularLocation>
        <location evidence="5">Cell membrane</location>
        <topology evidence="5">Multi-pass membrane protein</topology>
    </subcellularLocation>
    <subcellularLocation>
        <location evidence="1">Membrane</location>
        <topology evidence="1">Multi-pass membrane protein</topology>
    </subcellularLocation>
</comment>
<keyword evidence="2 5" id="KW-0812">Transmembrane</keyword>
<dbReference type="Proteomes" id="UP001200145">
    <property type="component" value="Unassembled WGS sequence"/>
</dbReference>
<name>A0ABS9BE34_9BACT</name>
<dbReference type="RefSeq" id="WP_234863880.1">
    <property type="nucleotide sequence ID" value="NZ_JAKEVY010000001.1"/>
</dbReference>
<evidence type="ECO:0000256" key="4">
    <source>
        <dbReference type="ARBA" id="ARBA00023136"/>
    </source>
</evidence>
<evidence type="ECO:0000256" key="2">
    <source>
        <dbReference type="ARBA" id="ARBA00022692"/>
    </source>
</evidence>
<comment type="caution">
    <text evidence="6">The sequence shown here is derived from an EMBL/GenBank/DDBJ whole genome shotgun (WGS) entry which is preliminary data.</text>
</comment>
<feature type="transmembrane region" description="Helical" evidence="5">
    <location>
        <begin position="6"/>
        <end position="39"/>
    </location>
</feature>
<feature type="transmembrane region" description="Helical" evidence="5">
    <location>
        <begin position="79"/>
        <end position="99"/>
    </location>
</feature>
<protein>
    <recommendedName>
        <fullName evidence="5">Probable membrane transporter protein</fullName>
    </recommendedName>
</protein>
<dbReference type="PANTHER" id="PTHR43701:SF2">
    <property type="entry name" value="MEMBRANE TRANSPORTER PROTEIN YJNA-RELATED"/>
    <property type="match status" value="1"/>
</dbReference>
<keyword evidence="4 5" id="KW-0472">Membrane</keyword>